<reference evidence="2 3" key="1">
    <citation type="journal article" date="2020" name="IScience">
        <title>Genome Sequencing of the Endangered Kingdonia uniflora (Circaeasteraceae, Ranunculales) Reveals Potential Mechanisms of Evolutionary Specialization.</title>
        <authorList>
            <person name="Sun Y."/>
            <person name="Deng T."/>
            <person name="Zhang A."/>
            <person name="Moore M.J."/>
            <person name="Landis J.B."/>
            <person name="Lin N."/>
            <person name="Zhang H."/>
            <person name="Zhang X."/>
            <person name="Huang J."/>
            <person name="Zhang X."/>
            <person name="Sun H."/>
            <person name="Wang H."/>
        </authorList>
    </citation>
    <scope>NUCLEOTIDE SEQUENCE [LARGE SCALE GENOMIC DNA]</scope>
    <source>
        <strain evidence="2">TB1705</strain>
        <tissue evidence="2">Leaf</tissue>
    </source>
</reference>
<proteinExistence type="predicted"/>
<evidence type="ECO:0000313" key="3">
    <source>
        <dbReference type="Proteomes" id="UP000541444"/>
    </source>
</evidence>
<dbReference type="PANTHER" id="PTHR36332">
    <property type="entry name" value="STRESS RESPONSE PROTEIN"/>
    <property type="match status" value="1"/>
</dbReference>
<evidence type="ECO:0000256" key="1">
    <source>
        <dbReference type="SAM" id="MobiDB-lite"/>
    </source>
</evidence>
<dbReference type="OrthoDB" id="1745547at2759"/>
<dbReference type="Proteomes" id="UP000541444">
    <property type="component" value="Unassembled WGS sequence"/>
</dbReference>
<gene>
    <name evidence="2" type="ORF">GIB67_022467</name>
</gene>
<organism evidence="2 3">
    <name type="scientific">Kingdonia uniflora</name>
    <dbReference type="NCBI Taxonomy" id="39325"/>
    <lineage>
        <taxon>Eukaryota</taxon>
        <taxon>Viridiplantae</taxon>
        <taxon>Streptophyta</taxon>
        <taxon>Embryophyta</taxon>
        <taxon>Tracheophyta</taxon>
        <taxon>Spermatophyta</taxon>
        <taxon>Magnoliopsida</taxon>
        <taxon>Ranunculales</taxon>
        <taxon>Circaeasteraceae</taxon>
        <taxon>Kingdonia</taxon>
    </lineage>
</organism>
<dbReference type="PANTHER" id="PTHR36332:SF1">
    <property type="entry name" value="STRESS RESPONSE PROTEIN"/>
    <property type="match status" value="1"/>
</dbReference>
<feature type="compositionally biased region" description="Basic residues" evidence="1">
    <location>
        <begin position="57"/>
        <end position="74"/>
    </location>
</feature>
<protein>
    <submittedName>
        <fullName evidence="2">Uncharacterized protein</fullName>
    </submittedName>
</protein>
<evidence type="ECO:0000313" key="2">
    <source>
        <dbReference type="EMBL" id="KAF6158387.1"/>
    </source>
</evidence>
<keyword evidence="3" id="KW-1185">Reference proteome</keyword>
<feature type="region of interest" description="Disordered" evidence="1">
    <location>
        <begin position="49"/>
        <end position="115"/>
    </location>
</feature>
<accession>A0A7J7MU91</accession>
<feature type="compositionally biased region" description="Basic and acidic residues" evidence="1">
    <location>
        <begin position="75"/>
        <end position="106"/>
    </location>
</feature>
<sequence length="115" mass="13095">MVALGALAARHVRSKKLLNDGKLKVMLNSDGEIEEDPETHAERHARTLSVAQDLANKSKKKNKGRQRQRLRLKDKKMTTEEKLKKSVEEPTNKSAEKPTKKSAEKPAKKKQRNKE</sequence>
<dbReference type="AlphaFoldDB" id="A0A7J7MU91"/>
<comment type="caution">
    <text evidence="2">The sequence shown here is derived from an EMBL/GenBank/DDBJ whole genome shotgun (WGS) entry which is preliminary data.</text>
</comment>
<dbReference type="EMBL" id="JACGCM010001226">
    <property type="protein sequence ID" value="KAF6158387.1"/>
    <property type="molecule type" value="Genomic_DNA"/>
</dbReference>
<name>A0A7J7MU91_9MAGN</name>